<dbReference type="AlphaFoldDB" id="A0A828XS21"/>
<dbReference type="Proteomes" id="UP000006339">
    <property type="component" value="Unassembled WGS sequence"/>
</dbReference>
<organism evidence="1 2">
    <name type="scientific">Leptospira kirschneri str. 200802841</name>
    <dbReference type="NCBI Taxonomy" id="1193047"/>
    <lineage>
        <taxon>Bacteria</taxon>
        <taxon>Pseudomonadati</taxon>
        <taxon>Spirochaetota</taxon>
        <taxon>Spirochaetia</taxon>
        <taxon>Leptospirales</taxon>
        <taxon>Leptospiraceae</taxon>
        <taxon>Leptospira</taxon>
    </lineage>
</organism>
<keyword evidence="2" id="KW-1185">Reference proteome</keyword>
<evidence type="ECO:0000313" key="1">
    <source>
        <dbReference type="EMBL" id="EKO49842.1"/>
    </source>
</evidence>
<reference evidence="1" key="1">
    <citation type="submission" date="2012-10" db="EMBL/GenBank/DDBJ databases">
        <authorList>
            <person name="Harkins D.M."/>
            <person name="Durkin A.S."/>
            <person name="Brinkac L.M."/>
            <person name="Selengut J.D."/>
            <person name="Sanka R."/>
            <person name="DePew J."/>
            <person name="Purushe J."/>
            <person name="Picardeau M."/>
            <person name="Werts C."/>
            <person name="Goarant C."/>
            <person name="Vinetz J.M."/>
            <person name="Sutton G.G."/>
            <person name="Nelson W.C."/>
            <person name="Fouts D.E."/>
        </authorList>
    </citation>
    <scope>NUCLEOTIDE SEQUENCE [LARGE SCALE GENOMIC DNA]</scope>
    <source>
        <strain evidence="1">200802841</strain>
    </source>
</reference>
<dbReference type="EMBL" id="AKWH02000073">
    <property type="protein sequence ID" value="EKO49842.1"/>
    <property type="molecule type" value="Genomic_DNA"/>
</dbReference>
<evidence type="ECO:0000313" key="2">
    <source>
        <dbReference type="Proteomes" id="UP000006339"/>
    </source>
</evidence>
<comment type="caution">
    <text evidence="1">The sequence shown here is derived from an EMBL/GenBank/DDBJ whole genome shotgun (WGS) entry which is preliminary data.</text>
</comment>
<gene>
    <name evidence="1" type="ORF">LEP1GSC131_0978</name>
</gene>
<proteinExistence type="predicted"/>
<protein>
    <submittedName>
        <fullName evidence="1">Uncharacterized protein</fullName>
    </submittedName>
</protein>
<sequence>MFCNNETTLGNSFQFERILGRNPIKFQLDPRETRNLSNIKFRKNSELQDDGTCYYGSLSN</sequence>
<accession>A0A828XS21</accession>
<name>A0A828XS21_9LEPT</name>